<proteinExistence type="predicted"/>
<evidence type="ECO:0000313" key="1">
    <source>
        <dbReference type="EMBL" id="MBC3540673.1"/>
    </source>
</evidence>
<dbReference type="EMBL" id="JACOAF010000030">
    <property type="protein sequence ID" value="MBC3540673.1"/>
    <property type="molecule type" value="Genomic_DNA"/>
</dbReference>
<reference evidence="1 2" key="1">
    <citation type="journal article" date="2019" name="Int. J. Syst. Evol. Microbiol.">
        <title>Rufibacter sediminis sp. nov., isolated from freshwater lake sediment.</title>
        <authorList>
            <person name="Qu J.H."/>
            <person name="Zhang L.J."/>
            <person name="Fu Y.H."/>
            <person name="Li H.F."/>
        </authorList>
    </citation>
    <scope>NUCLEOTIDE SEQUENCE [LARGE SCALE GENOMIC DNA]</scope>
    <source>
        <strain evidence="1 2">H-1</strain>
    </source>
</reference>
<comment type="caution">
    <text evidence="1">The sequence shown here is derived from an EMBL/GenBank/DDBJ whole genome shotgun (WGS) entry which is preliminary data.</text>
</comment>
<gene>
    <name evidence="1" type="ORF">H7U12_13345</name>
</gene>
<keyword evidence="2" id="KW-1185">Reference proteome</keyword>
<dbReference type="Gene3D" id="3.30.1380.10">
    <property type="match status" value="1"/>
</dbReference>
<dbReference type="SUPFAM" id="SSF55166">
    <property type="entry name" value="Hedgehog/DD-peptidase"/>
    <property type="match status" value="1"/>
</dbReference>
<sequence length="142" mass="16084">MTHIFSPKSIDRLKGVHPDMVLVVEYALKRSSTDFSVNEGLRSLERQTELFKGGFSKTMASKHLKQSDGYGHAVDLYPYPVDMARVNKGDWRECIRFGMIAGAMFSAAKELGIPIRWGMDWDGDGQTLDHTFFDAPHFELVK</sequence>
<organism evidence="1 2">
    <name type="scientific">Rufibacter sediminis</name>
    <dbReference type="NCBI Taxonomy" id="2762756"/>
    <lineage>
        <taxon>Bacteria</taxon>
        <taxon>Pseudomonadati</taxon>
        <taxon>Bacteroidota</taxon>
        <taxon>Cytophagia</taxon>
        <taxon>Cytophagales</taxon>
        <taxon>Hymenobacteraceae</taxon>
        <taxon>Rufibacter</taxon>
    </lineage>
</organism>
<name>A0ABR6VU08_9BACT</name>
<dbReference type="InterPro" id="IPR009045">
    <property type="entry name" value="Zn_M74/Hedgehog-like"/>
</dbReference>
<dbReference type="Proteomes" id="UP000659698">
    <property type="component" value="Unassembled WGS sequence"/>
</dbReference>
<dbReference type="RefSeq" id="WP_186638722.1">
    <property type="nucleotide sequence ID" value="NZ_JACOAF010000030.1"/>
</dbReference>
<protein>
    <submittedName>
        <fullName evidence="1">M15 family metallopeptidase</fullName>
    </submittedName>
</protein>
<accession>A0ABR6VU08</accession>
<dbReference type="CDD" id="cd14845">
    <property type="entry name" value="L-Ala-D-Glu_peptidase_like"/>
    <property type="match status" value="1"/>
</dbReference>
<evidence type="ECO:0000313" key="2">
    <source>
        <dbReference type="Proteomes" id="UP000659698"/>
    </source>
</evidence>